<evidence type="ECO:0000313" key="1">
    <source>
        <dbReference type="EMBL" id="GAA1719152.1"/>
    </source>
</evidence>
<evidence type="ECO:0000313" key="2">
    <source>
        <dbReference type="Proteomes" id="UP001500280"/>
    </source>
</evidence>
<sequence length="174" mass="19214">MDFAADLSQDGMARAAVLSLAAGRDVDLDLNFRPSGHRIVRRTILVEDLELLLHPGSGKTILYLTHLAEQRVRHGADEGLEAQRIRSVIAHETAWALLTEPELGRRLDIYQQALRSLVELIRSTERPFAGPSPHENETPSLARVRVLTLTNAPCAPPANKSRLSRILEGFQTAA</sequence>
<name>A0ABP4V9H0_9ACTN</name>
<gene>
    <name evidence="1" type="ORF">GCM10009745_80120</name>
</gene>
<keyword evidence="2" id="KW-1185">Reference proteome</keyword>
<comment type="caution">
    <text evidence="1">The sequence shown here is derived from an EMBL/GenBank/DDBJ whole genome shotgun (WGS) entry which is preliminary data.</text>
</comment>
<dbReference type="RefSeq" id="WP_344164891.1">
    <property type="nucleotide sequence ID" value="NZ_BAAANF010000031.1"/>
</dbReference>
<protein>
    <submittedName>
        <fullName evidence="1">Uncharacterized protein</fullName>
    </submittedName>
</protein>
<accession>A0ABP4V9H0</accession>
<dbReference type="Proteomes" id="UP001500280">
    <property type="component" value="Unassembled WGS sequence"/>
</dbReference>
<reference evidence="2" key="1">
    <citation type="journal article" date="2019" name="Int. J. Syst. Evol. Microbiol.">
        <title>The Global Catalogue of Microorganisms (GCM) 10K type strain sequencing project: providing services to taxonomists for standard genome sequencing and annotation.</title>
        <authorList>
            <consortium name="The Broad Institute Genomics Platform"/>
            <consortium name="The Broad Institute Genome Sequencing Center for Infectious Disease"/>
            <person name="Wu L."/>
            <person name="Ma J."/>
        </authorList>
    </citation>
    <scope>NUCLEOTIDE SEQUENCE [LARGE SCALE GENOMIC DNA]</scope>
    <source>
        <strain evidence="2">JCM 14307</strain>
    </source>
</reference>
<proteinExistence type="predicted"/>
<organism evidence="1 2">
    <name type="scientific">Kribbella yunnanensis</name>
    <dbReference type="NCBI Taxonomy" id="190194"/>
    <lineage>
        <taxon>Bacteria</taxon>
        <taxon>Bacillati</taxon>
        <taxon>Actinomycetota</taxon>
        <taxon>Actinomycetes</taxon>
        <taxon>Propionibacteriales</taxon>
        <taxon>Kribbellaceae</taxon>
        <taxon>Kribbella</taxon>
    </lineage>
</organism>
<dbReference type="EMBL" id="BAAANF010000031">
    <property type="protein sequence ID" value="GAA1719152.1"/>
    <property type="molecule type" value="Genomic_DNA"/>
</dbReference>